<evidence type="ECO:0000313" key="2">
    <source>
        <dbReference type="Proteomes" id="UP000636709"/>
    </source>
</evidence>
<evidence type="ECO:0000313" key="1">
    <source>
        <dbReference type="EMBL" id="KAF8722046.1"/>
    </source>
</evidence>
<dbReference type="AlphaFoldDB" id="A0A835C736"/>
<keyword evidence="2" id="KW-1185">Reference proteome</keyword>
<dbReference type="Proteomes" id="UP000636709">
    <property type="component" value="Unassembled WGS sequence"/>
</dbReference>
<sequence length="157" mass="16632">MGGTAADEGERGRTTTTSGAGNCALMALMDADDQVHPRCGLAERAAAIAGIGWERQPKSLRSPAKSWRLNNLKNATSLLTPNAPRLTTRVNQTVGNRSGLTGAGSKNKTLLTTTPFLPGTEYSSTPRMASWWATHRCRAQAPASAMRGTCAQDADLF</sequence>
<organism evidence="1 2">
    <name type="scientific">Digitaria exilis</name>
    <dbReference type="NCBI Taxonomy" id="1010633"/>
    <lineage>
        <taxon>Eukaryota</taxon>
        <taxon>Viridiplantae</taxon>
        <taxon>Streptophyta</taxon>
        <taxon>Embryophyta</taxon>
        <taxon>Tracheophyta</taxon>
        <taxon>Spermatophyta</taxon>
        <taxon>Magnoliopsida</taxon>
        <taxon>Liliopsida</taxon>
        <taxon>Poales</taxon>
        <taxon>Poaceae</taxon>
        <taxon>PACMAD clade</taxon>
        <taxon>Panicoideae</taxon>
        <taxon>Panicodae</taxon>
        <taxon>Paniceae</taxon>
        <taxon>Anthephorinae</taxon>
        <taxon>Digitaria</taxon>
    </lineage>
</organism>
<dbReference type="EMBL" id="JACEFO010001677">
    <property type="protein sequence ID" value="KAF8722046.1"/>
    <property type="molecule type" value="Genomic_DNA"/>
</dbReference>
<accession>A0A835C736</accession>
<name>A0A835C736_9POAL</name>
<proteinExistence type="predicted"/>
<reference evidence="1" key="1">
    <citation type="submission" date="2020-07" db="EMBL/GenBank/DDBJ databases">
        <title>Genome sequence and genetic diversity analysis of an under-domesticated orphan crop, white fonio (Digitaria exilis).</title>
        <authorList>
            <person name="Bennetzen J.L."/>
            <person name="Chen S."/>
            <person name="Ma X."/>
            <person name="Wang X."/>
            <person name="Yssel A.E.J."/>
            <person name="Chaluvadi S.R."/>
            <person name="Johnson M."/>
            <person name="Gangashetty P."/>
            <person name="Hamidou F."/>
            <person name="Sanogo M.D."/>
            <person name="Zwaenepoel A."/>
            <person name="Wallace J."/>
            <person name="Van De Peer Y."/>
            <person name="Van Deynze A."/>
        </authorList>
    </citation>
    <scope>NUCLEOTIDE SEQUENCE</scope>
    <source>
        <tissue evidence="1">Leaves</tissue>
    </source>
</reference>
<gene>
    <name evidence="1" type="ORF">HU200_022675</name>
</gene>
<comment type="caution">
    <text evidence="1">The sequence shown here is derived from an EMBL/GenBank/DDBJ whole genome shotgun (WGS) entry which is preliminary data.</text>
</comment>
<protein>
    <submittedName>
        <fullName evidence="1">Uncharacterized protein</fullName>
    </submittedName>
</protein>